<proteinExistence type="predicted"/>
<comment type="caution">
    <text evidence="1">The sequence shown here is derived from an EMBL/GenBank/DDBJ whole genome shotgun (WGS) entry which is preliminary data.</text>
</comment>
<dbReference type="AlphaFoldDB" id="A0ABD2Y647"/>
<accession>A0ABD2Y647</accession>
<evidence type="ECO:0000313" key="4">
    <source>
        <dbReference type="Proteomes" id="UP001630127"/>
    </source>
</evidence>
<evidence type="ECO:0000313" key="1">
    <source>
        <dbReference type="EMBL" id="KAL3501362.1"/>
    </source>
</evidence>
<reference evidence="1 4" key="1">
    <citation type="submission" date="2024-11" db="EMBL/GenBank/DDBJ databases">
        <title>A near-complete genome assembly of Cinchona calisaya.</title>
        <authorList>
            <person name="Lian D.C."/>
            <person name="Zhao X.W."/>
            <person name="Wei L."/>
        </authorList>
    </citation>
    <scope>NUCLEOTIDE SEQUENCE [LARGE SCALE GENOMIC DNA]</scope>
    <source>
        <tissue evidence="1">Nenye</tissue>
    </source>
</reference>
<evidence type="ECO:0000313" key="3">
    <source>
        <dbReference type="EMBL" id="KAL3501378.1"/>
    </source>
</evidence>
<organism evidence="1 4">
    <name type="scientific">Cinchona calisaya</name>
    <dbReference type="NCBI Taxonomy" id="153742"/>
    <lineage>
        <taxon>Eukaryota</taxon>
        <taxon>Viridiplantae</taxon>
        <taxon>Streptophyta</taxon>
        <taxon>Embryophyta</taxon>
        <taxon>Tracheophyta</taxon>
        <taxon>Spermatophyta</taxon>
        <taxon>Magnoliopsida</taxon>
        <taxon>eudicotyledons</taxon>
        <taxon>Gunneridae</taxon>
        <taxon>Pentapetalae</taxon>
        <taxon>asterids</taxon>
        <taxon>lamiids</taxon>
        <taxon>Gentianales</taxon>
        <taxon>Rubiaceae</taxon>
        <taxon>Cinchonoideae</taxon>
        <taxon>Cinchoneae</taxon>
        <taxon>Cinchona</taxon>
    </lineage>
</organism>
<name>A0ABD2Y647_9GENT</name>
<dbReference type="EMBL" id="JBJUIK010000015">
    <property type="protein sequence ID" value="KAL3501373.1"/>
    <property type="molecule type" value="Genomic_DNA"/>
</dbReference>
<dbReference type="Proteomes" id="UP001630127">
    <property type="component" value="Unassembled WGS sequence"/>
</dbReference>
<protein>
    <submittedName>
        <fullName evidence="1">Uncharacterized protein</fullName>
    </submittedName>
</protein>
<evidence type="ECO:0000313" key="2">
    <source>
        <dbReference type="EMBL" id="KAL3501373.1"/>
    </source>
</evidence>
<keyword evidence="4" id="KW-1185">Reference proteome</keyword>
<sequence length="141" mass="15375">MSHKYTSTNSTSVIRPQYGSIISIHGVKRTRTSRRSAKRSPLTNVTGPGEISLMGLAVVHRISPVLASKATHPPAVVVCVDGLRVKGSRSPLAMFVYTRFPSVAAPHIPPPWLLPGPAFCTINPECKYAYLVKCHTYLDHV</sequence>
<dbReference type="EMBL" id="JBJUIK010000015">
    <property type="protein sequence ID" value="KAL3501378.1"/>
    <property type="molecule type" value="Genomic_DNA"/>
</dbReference>
<gene>
    <name evidence="1" type="ORF">ACH5RR_035811</name>
    <name evidence="2" type="ORF">ACH5RR_035822</name>
    <name evidence="3" type="ORF">ACH5RR_035827</name>
</gene>
<dbReference type="EMBL" id="JBJUIK010000015">
    <property type="protein sequence ID" value="KAL3501362.1"/>
    <property type="molecule type" value="Genomic_DNA"/>
</dbReference>